<evidence type="ECO:0000313" key="4">
    <source>
        <dbReference type="EMBL" id="SFS93263.1"/>
    </source>
</evidence>
<name>A0A1I6TVJ9_9FLAO</name>
<evidence type="ECO:0000259" key="3">
    <source>
        <dbReference type="Pfam" id="PF00144"/>
    </source>
</evidence>
<dbReference type="SUPFAM" id="SSF56601">
    <property type="entry name" value="beta-lactamase/transpeptidase-like"/>
    <property type="match status" value="1"/>
</dbReference>
<comment type="subcellular location">
    <subcellularLocation>
        <location evidence="1">Membrane</location>
    </subcellularLocation>
</comment>
<keyword evidence="2" id="KW-0472">Membrane</keyword>
<dbReference type="RefSeq" id="WP_074978798.1">
    <property type="nucleotide sequence ID" value="NZ_FPAG01000006.1"/>
</dbReference>
<dbReference type="InterPro" id="IPR001466">
    <property type="entry name" value="Beta-lactam-related"/>
</dbReference>
<dbReference type="PANTHER" id="PTHR46825">
    <property type="entry name" value="D-ALANYL-D-ALANINE-CARBOXYPEPTIDASE/ENDOPEPTIDASE AMPH"/>
    <property type="match status" value="1"/>
</dbReference>
<dbReference type="Gene3D" id="3.40.710.10">
    <property type="entry name" value="DD-peptidase/beta-lactamase superfamily"/>
    <property type="match status" value="1"/>
</dbReference>
<dbReference type="AlphaFoldDB" id="A0A1I6TVJ9"/>
<gene>
    <name evidence="4" type="ORF">SAMN04487906_2179</name>
</gene>
<reference evidence="4 5" key="1">
    <citation type="submission" date="2016-10" db="EMBL/GenBank/DDBJ databases">
        <authorList>
            <person name="de Groot N.N."/>
        </authorList>
    </citation>
    <scope>NUCLEOTIDE SEQUENCE [LARGE SCALE GENOMIC DNA]</scope>
    <source>
        <strain evidence="4 5">CGMCC 1.6114</strain>
    </source>
</reference>
<evidence type="ECO:0000256" key="2">
    <source>
        <dbReference type="ARBA" id="ARBA00023136"/>
    </source>
</evidence>
<organism evidence="4 5">
    <name type="scientific">Zhouia amylolytica</name>
    <dbReference type="NCBI Taxonomy" id="376730"/>
    <lineage>
        <taxon>Bacteria</taxon>
        <taxon>Pseudomonadati</taxon>
        <taxon>Bacteroidota</taxon>
        <taxon>Flavobacteriia</taxon>
        <taxon>Flavobacteriales</taxon>
        <taxon>Flavobacteriaceae</taxon>
        <taxon>Zhouia</taxon>
    </lineage>
</organism>
<protein>
    <submittedName>
        <fullName evidence="4">CubicO group peptidase, beta-lactamase class C family</fullName>
    </submittedName>
</protein>
<sequence length="394" mass="44691">MYKSIIPVLFLLTNVSVKSQSIKDSITSELTALSKKSSVVGFGVAIVNSDSLVYSGGFGYADLKSQIAYTRYTEQPIASISKTLLAVALMKAQEIGKLNLNDPINKHLPFKIVNPNFPGDNITIQQLANHTSSILDGETYLNTYVFKKKIPPFYTHLADKDIKLEVEKWVELLNANEMMTFSEFIKKQYVRGQIWYDEKQNFSTNKPGSTYKYSNMGANIAAYIIEQVSGESYTSFIKKHILNPLEMNNSGWRGKSYESKNASTLYWYGHPIPEYDLITYPDGNFMTNVVDYGKFLNAMIRGYEGEDNLLTAESYKEMMKDPVSSDFRKGIFWSVDSEKIGHSGSDFGILTHAYFLREHNMGIIVFVNTSDTKNGTTEVRDIYRTLLKYVRLTP</sequence>
<proteinExistence type="predicted"/>
<dbReference type="InterPro" id="IPR050491">
    <property type="entry name" value="AmpC-like"/>
</dbReference>
<dbReference type="PANTHER" id="PTHR46825:SF11">
    <property type="entry name" value="PENICILLIN-BINDING PROTEIN 4"/>
    <property type="match status" value="1"/>
</dbReference>
<dbReference type="EMBL" id="FPAG01000006">
    <property type="protein sequence ID" value="SFS93263.1"/>
    <property type="molecule type" value="Genomic_DNA"/>
</dbReference>
<dbReference type="Pfam" id="PF00144">
    <property type="entry name" value="Beta-lactamase"/>
    <property type="match status" value="1"/>
</dbReference>
<accession>A0A1I6TVJ9</accession>
<dbReference type="InterPro" id="IPR012338">
    <property type="entry name" value="Beta-lactam/transpept-like"/>
</dbReference>
<dbReference type="GO" id="GO:0016020">
    <property type="term" value="C:membrane"/>
    <property type="evidence" value="ECO:0007669"/>
    <property type="project" value="UniProtKB-SubCell"/>
</dbReference>
<dbReference type="OrthoDB" id="846150at2"/>
<evidence type="ECO:0000313" key="5">
    <source>
        <dbReference type="Proteomes" id="UP000183209"/>
    </source>
</evidence>
<dbReference type="Proteomes" id="UP000183209">
    <property type="component" value="Unassembled WGS sequence"/>
</dbReference>
<evidence type="ECO:0000256" key="1">
    <source>
        <dbReference type="ARBA" id="ARBA00004370"/>
    </source>
</evidence>
<feature type="domain" description="Beta-lactamase-related" evidence="3">
    <location>
        <begin position="31"/>
        <end position="373"/>
    </location>
</feature>